<dbReference type="RefSeq" id="WP_284642332.1">
    <property type="nucleotide sequence ID" value="NZ_JASNVU010000009.1"/>
</dbReference>
<accession>A0AAP4F8U9</accession>
<name>A0AAP4F8U9_9CORY</name>
<reference evidence="2" key="1">
    <citation type="submission" date="2023-05" db="EMBL/GenBank/DDBJ databases">
        <title>Metabolic capabilities are highly conserved among human nasal-associated Corynebacterium species in pangenomic analyses.</title>
        <authorList>
            <person name="Tran T.H."/>
            <person name="Roberts A.Q."/>
            <person name="Escapa I.F."/>
            <person name="Gao W."/>
            <person name="Conlan S."/>
            <person name="Kong H."/>
            <person name="Segre J.A."/>
            <person name="Kelly M.S."/>
            <person name="Lemon K.P."/>
        </authorList>
    </citation>
    <scope>NUCLEOTIDE SEQUENCE</scope>
    <source>
        <strain evidence="2">KPL2618</strain>
    </source>
</reference>
<dbReference type="EMBL" id="JASNVU010000009">
    <property type="protein sequence ID" value="MDK4335271.1"/>
    <property type="molecule type" value="Genomic_DNA"/>
</dbReference>
<protein>
    <submittedName>
        <fullName evidence="2">ImmA/IrrE family metallo-endopeptidase</fullName>
    </submittedName>
</protein>
<dbReference type="Gene3D" id="1.10.10.2910">
    <property type="match status" value="1"/>
</dbReference>
<gene>
    <name evidence="2" type="ORF">QPX58_07580</name>
</gene>
<dbReference type="Proteomes" id="UP001230317">
    <property type="component" value="Unassembled WGS sequence"/>
</dbReference>
<dbReference type="PANTHER" id="PTHR43236">
    <property type="entry name" value="ANTITOXIN HIGA1"/>
    <property type="match status" value="1"/>
</dbReference>
<dbReference type="InterPro" id="IPR010359">
    <property type="entry name" value="IrrE_HExxH"/>
</dbReference>
<dbReference type="Pfam" id="PF06114">
    <property type="entry name" value="Peptidase_M78"/>
    <property type="match status" value="1"/>
</dbReference>
<dbReference type="PANTHER" id="PTHR43236:SF2">
    <property type="entry name" value="BLL0069 PROTEIN"/>
    <property type="match status" value="1"/>
</dbReference>
<comment type="caution">
    <text evidence="2">The sequence shown here is derived from an EMBL/GenBank/DDBJ whole genome shotgun (WGS) entry which is preliminary data.</text>
</comment>
<dbReference type="InterPro" id="IPR052345">
    <property type="entry name" value="Rad_response_metalloprotease"/>
</dbReference>
<evidence type="ECO:0000259" key="1">
    <source>
        <dbReference type="Pfam" id="PF06114"/>
    </source>
</evidence>
<dbReference type="AlphaFoldDB" id="A0AAP4F8U9"/>
<evidence type="ECO:0000313" key="3">
    <source>
        <dbReference type="Proteomes" id="UP001230317"/>
    </source>
</evidence>
<organism evidence="2 3">
    <name type="scientific">Corynebacterium accolens</name>
    <dbReference type="NCBI Taxonomy" id="38284"/>
    <lineage>
        <taxon>Bacteria</taxon>
        <taxon>Bacillati</taxon>
        <taxon>Actinomycetota</taxon>
        <taxon>Actinomycetes</taxon>
        <taxon>Mycobacteriales</taxon>
        <taxon>Corynebacteriaceae</taxon>
        <taxon>Corynebacterium</taxon>
    </lineage>
</organism>
<evidence type="ECO:0000313" key="2">
    <source>
        <dbReference type="EMBL" id="MDK4335271.1"/>
    </source>
</evidence>
<sequence length="167" mass="19215">MLVWQAARESARNIRAHITVDSEGFDDLERIAALYGAQVFFRPMGKELSGFIVKQEMAIPEIFINADEPVERQRFTLSHEIGHLVERGEYARDRDYSFMDYRSSTDYNLHEFFADEFAGALLMPASEFWEVYQTKGEFGAALHFGVTVSALRKRAKRLESNPDDEAH</sequence>
<proteinExistence type="predicted"/>
<feature type="domain" description="IrrE N-terminal-like" evidence="1">
    <location>
        <begin position="35"/>
        <end position="155"/>
    </location>
</feature>